<accession>A0A382MJA2</accession>
<dbReference type="InterPro" id="IPR029475">
    <property type="entry name" value="DUF6807"/>
</dbReference>
<proteinExistence type="predicted"/>
<reference evidence="1" key="1">
    <citation type="submission" date="2018-05" db="EMBL/GenBank/DDBJ databases">
        <authorList>
            <person name="Lanie J.A."/>
            <person name="Ng W.-L."/>
            <person name="Kazmierczak K.M."/>
            <person name="Andrzejewski T.M."/>
            <person name="Davidsen T.M."/>
            <person name="Wayne K.J."/>
            <person name="Tettelin H."/>
            <person name="Glass J.I."/>
            <person name="Rusch D."/>
            <person name="Podicherti R."/>
            <person name="Tsui H.-C.T."/>
            <person name="Winkler M.E."/>
        </authorList>
    </citation>
    <scope>NUCLEOTIDE SEQUENCE</scope>
</reference>
<protein>
    <recommendedName>
        <fullName evidence="2">Methane oxygenase PmoA</fullName>
    </recommendedName>
</protein>
<evidence type="ECO:0000313" key="1">
    <source>
        <dbReference type="EMBL" id="SVC49073.1"/>
    </source>
</evidence>
<dbReference type="AlphaFoldDB" id="A0A382MJA2"/>
<dbReference type="Pfam" id="PF14100">
    <property type="entry name" value="DUF6807"/>
    <property type="match status" value="1"/>
</dbReference>
<organism evidence="1">
    <name type="scientific">marine metagenome</name>
    <dbReference type="NCBI Taxonomy" id="408172"/>
    <lineage>
        <taxon>unclassified sequences</taxon>
        <taxon>metagenomes</taxon>
        <taxon>ecological metagenomes</taxon>
    </lineage>
</organism>
<gene>
    <name evidence="1" type="ORF">METZ01_LOCUS301927</name>
</gene>
<evidence type="ECO:0008006" key="2">
    <source>
        <dbReference type="Google" id="ProtNLM"/>
    </source>
</evidence>
<sequence>MHKLIITSFLAVTCTGILTAKPKASSISLEKGDSAVTVKVDGKLFTKYVYADKKRAKPILYPVIGPGDVPMTRRYPIEEAGEGEAKDHPHHASLWYTHGDVNGISFWHVGKDTGEIHHEKFLKLEGNVIATRNKWVDAKGKVVCRDERILAFSAEDDDRAIDVTVKILADSGDVTFGDTKEGSMGIRSNPVLRLKGPVAKGKAVNSEGVEGRAVWGKRAAWVSYWAPVEKNVVGFSIFDHPSNPRHPTWWHARDYGLVAANPFGIHNFERKPKGTGDLKIKDGESVTFRYRFLFHAGDVKSAGIAKRYEAWGK</sequence>
<dbReference type="EMBL" id="UINC01094115">
    <property type="protein sequence ID" value="SVC49073.1"/>
    <property type="molecule type" value="Genomic_DNA"/>
</dbReference>
<name>A0A382MJA2_9ZZZZ</name>